<dbReference type="HOGENOM" id="CLU_158550_0_0_4"/>
<evidence type="ECO:0000313" key="3">
    <source>
        <dbReference type="Proteomes" id="UP000002287"/>
    </source>
</evidence>
<proteinExistence type="predicted"/>
<organism evidence="2 3">
    <name type="scientific">Burkholderia vietnamiensis (strain G4 / LMG 22486)</name>
    <name type="common">Burkholderia cepacia (strain R1808)</name>
    <dbReference type="NCBI Taxonomy" id="269482"/>
    <lineage>
        <taxon>Bacteria</taxon>
        <taxon>Pseudomonadati</taxon>
        <taxon>Pseudomonadota</taxon>
        <taxon>Betaproteobacteria</taxon>
        <taxon>Burkholderiales</taxon>
        <taxon>Burkholderiaceae</taxon>
        <taxon>Burkholderia</taxon>
        <taxon>Burkholderia cepacia complex</taxon>
    </lineage>
</organism>
<dbReference type="Proteomes" id="UP000002287">
    <property type="component" value="Plasmid pBVIE01"/>
</dbReference>
<gene>
    <name evidence="2" type="ordered locus">Bcep1808_6716</name>
</gene>
<dbReference type="EMBL" id="CP000617">
    <property type="protein sequence ID" value="ABO59604.1"/>
    <property type="molecule type" value="Genomic_DNA"/>
</dbReference>
<protein>
    <recommendedName>
        <fullName evidence="1">DUF7673 domain-containing protein</fullName>
    </recommendedName>
</protein>
<keyword evidence="2" id="KW-0614">Plasmid</keyword>
<evidence type="ECO:0000259" key="1">
    <source>
        <dbReference type="Pfam" id="PF24720"/>
    </source>
</evidence>
<reference evidence="2 3" key="1">
    <citation type="submission" date="2007-03" db="EMBL/GenBank/DDBJ databases">
        <title>Complete sequence of plasmid pBVIE01 of Burkholderia vietnamiensis G4.</title>
        <authorList>
            <consortium name="US DOE Joint Genome Institute"/>
            <person name="Copeland A."/>
            <person name="Lucas S."/>
            <person name="Lapidus A."/>
            <person name="Barry K."/>
            <person name="Detter J.C."/>
            <person name="Glavina del Rio T."/>
            <person name="Hammon N."/>
            <person name="Israni S."/>
            <person name="Dalin E."/>
            <person name="Tice H."/>
            <person name="Pitluck S."/>
            <person name="Chain P."/>
            <person name="Malfatti S."/>
            <person name="Shin M."/>
            <person name="Vergez L."/>
            <person name="Schmutz J."/>
            <person name="Larimer F."/>
            <person name="Land M."/>
            <person name="Hauser L."/>
            <person name="Kyrpides N."/>
            <person name="Tiedje J."/>
            <person name="Richardson P."/>
        </authorList>
    </citation>
    <scope>NUCLEOTIDE SEQUENCE [LARGE SCALE GENOMIC DNA]</scope>
    <source>
        <strain evidence="3">G4 / LMG 22486</strain>
        <plasmid evidence="2 3">pBVIE01</plasmid>
    </source>
</reference>
<geneLocation type="plasmid" evidence="2 3">
    <name>pBVIE01</name>
</geneLocation>
<feature type="domain" description="DUF7673" evidence="1">
    <location>
        <begin position="12"/>
        <end position="94"/>
    </location>
</feature>
<dbReference type="KEGG" id="bvi:Bcep1808_6716"/>
<accession>A4JTK1</accession>
<dbReference type="AlphaFoldDB" id="A4JTK1"/>
<dbReference type="Pfam" id="PF24720">
    <property type="entry name" value="DUF7673"/>
    <property type="match status" value="1"/>
</dbReference>
<sequence length="104" mass="11747">MRPEQMLPVEKEALERLLAIASGYTDQSRRVADFLLAWWNPASCGSYDITSGWGLDEDITEDVCTVFRLATRANSYPDTLGYESQFESVVRAWRPELVGNNEAV</sequence>
<evidence type="ECO:0000313" key="2">
    <source>
        <dbReference type="EMBL" id="ABO59604.1"/>
    </source>
</evidence>
<name>A4JTK1_BURVG</name>
<dbReference type="InterPro" id="IPR056090">
    <property type="entry name" value="DUF7673"/>
</dbReference>